<dbReference type="EMBL" id="WOGU01000019">
    <property type="protein sequence ID" value="MUN64775.1"/>
    <property type="molecule type" value="Genomic_DNA"/>
</dbReference>
<feature type="domain" description="NACHT" evidence="1">
    <location>
        <begin position="257"/>
        <end position="394"/>
    </location>
</feature>
<proteinExistence type="predicted"/>
<dbReference type="AlphaFoldDB" id="A0A6N8GV15"/>
<dbReference type="PROSITE" id="PS50837">
    <property type="entry name" value="NACHT"/>
    <property type="match status" value="1"/>
</dbReference>
<dbReference type="InterPro" id="IPR027417">
    <property type="entry name" value="P-loop_NTPase"/>
</dbReference>
<reference evidence="2 3" key="1">
    <citation type="submission" date="2019-12" db="EMBL/GenBank/DDBJ databases">
        <authorList>
            <person name="Shi Y."/>
        </authorList>
    </citation>
    <scope>NUCLEOTIDE SEQUENCE [LARGE SCALE GENOMIC DNA]</scope>
    <source>
        <strain evidence="2 3">JCM 17929</strain>
    </source>
</reference>
<name>A0A6N8GV15_9MICC</name>
<accession>A0A6N8GV15</accession>
<evidence type="ECO:0000259" key="1">
    <source>
        <dbReference type="PROSITE" id="PS50837"/>
    </source>
</evidence>
<dbReference type="SUPFAM" id="SSF52540">
    <property type="entry name" value="P-loop containing nucleoside triphosphate hydrolases"/>
    <property type="match status" value="1"/>
</dbReference>
<dbReference type="InterPro" id="IPR007111">
    <property type="entry name" value="NACHT_NTPase"/>
</dbReference>
<dbReference type="Gene3D" id="3.40.50.300">
    <property type="entry name" value="P-loop containing nucleotide triphosphate hydrolases"/>
    <property type="match status" value="1"/>
</dbReference>
<sequence>MPLRERQVSMSRSSKLAGSLATVAIAALGGPLVMGRAALSEVVKYAQGRYEEDDQPRQVRKVVTEAITMWARSERFTDEELELGLTLATVTVAQFGLSNEVLAELRFDPRQAANKVMASARKKDRYWGTEKHYEVAARSIAVTYEALIKQLQANHDVLIPVFQALRDRIDAHAAAAQDMAGIIHLQLSDLVESLVAPSTVSEVMSYLRTRIADWNVSVWHHDRQAAALERHLRVREQANPATGGDYLTAEEALAHQQMLVVLGGPGAGKTWLARRYARQAAQTALSQLEDGAGLDEVELPLLTTWEQWVKAQSGSPRESLVEASFASSLGHSDPGDGDIAGRLRRAFLRPQARVLLVVDSLDEAADQTAQAPRLHVLRGLPGGWRVVVTSRPAAWDATYRGDSVSASTPRVVTLCDLTYPDDVQTFIRDWFVEAADPTRGEALIREIRGRAELARVAVVPLMLTFYCLLAEDPKAGAEPLPARRRKLYDRLARRLLLGRWTADHPGLDAAPDWGYCEELLRNWAWQAVCDRTNDVELGVWEDSFTPSTTVRKAERRAIDHMVPKTAADGEGNITRRFVHRTFLEHFVAEHIATLDASEAAGLLLPHLWFDPDWKVAAPAAIVAHNQQQQGTLFQHLLDRVAQPAPDPARQEARNQIDQLLLAIAQESEADEWSPEHQNVLHECRTSNAIRAPDLVTRSAHWTRSNPDARTMVLQAVPTADPWGVADLVEVLVGLGITQEERAQARSVVLQALPTTDLWGALRLVEVLVGLGPIEEERAQARKVVLQVLPTAEPGGVADLVGVLVELRPIEEERTQASTVVLQALPNAEPWAIADLVKALVGLGITEEELAEERRVVLQALTTAEPWVVLRLVEVLMGLGPIEEEQAQARSVMLQALPTAQPGVVVELLKMLVGRGLTEEERAQARSAVLQVLPTANPWGVADLVEVLVGWLGITEEERAQARGVVLQVLPIAAGGLERLGEVLVGLGPTEEEQAQARSVVLQVLPTSEPGGVAGLVGVLVGLGITEEEQAQARSVVLQVLPTAEPWAIADLVKALVGLVITEEERAQARSVVLQVLPTAEPWVIGRLVEFLVELGITDEERAQARSVVLQVLPTAEPGGIVDLVKALVGLVITQEERAQARSVVLQVLPTAEPGDIPTLVGALRAVSSVESWLMWLSGGQASK</sequence>
<dbReference type="PANTHER" id="PTHR46844:SF1">
    <property type="entry name" value="SLR5058 PROTEIN"/>
    <property type="match status" value="1"/>
</dbReference>
<dbReference type="Proteomes" id="UP000436989">
    <property type="component" value="Unassembled WGS sequence"/>
</dbReference>
<gene>
    <name evidence="2" type="ORF">GMA12_16780</name>
</gene>
<keyword evidence="3" id="KW-1185">Reference proteome</keyword>
<evidence type="ECO:0000313" key="3">
    <source>
        <dbReference type="Proteomes" id="UP000436989"/>
    </source>
</evidence>
<evidence type="ECO:0000313" key="2">
    <source>
        <dbReference type="EMBL" id="MUN64775.1"/>
    </source>
</evidence>
<dbReference type="Pfam" id="PF05729">
    <property type="entry name" value="NACHT"/>
    <property type="match status" value="1"/>
</dbReference>
<organism evidence="2 3">
    <name type="scientific">Kocuria sediminis</name>
    <dbReference type="NCBI Taxonomy" id="1038857"/>
    <lineage>
        <taxon>Bacteria</taxon>
        <taxon>Bacillati</taxon>
        <taxon>Actinomycetota</taxon>
        <taxon>Actinomycetes</taxon>
        <taxon>Micrococcales</taxon>
        <taxon>Micrococcaceae</taxon>
        <taxon>Kocuria</taxon>
    </lineage>
</organism>
<protein>
    <submittedName>
        <fullName evidence="2">NACHT domain-containing protein</fullName>
    </submittedName>
</protein>
<dbReference type="PANTHER" id="PTHR46844">
    <property type="entry name" value="SLR5058 PROTEIN"/>
    <property type="match status" value="1"/>
</dbReference>
<comment type="caution">
    <text evidence="2">The sequence shown here is derived from an EMBL/GenBank/DDBJ whole genome shotgun (WGS) entry which is preliminary data.</text>
</comment>